<organism evidence="1 2">
    <name type="scientific">Neocallimastix californiae</name>
    <dbReference type="NCBI Taxonomy" id="1754190"/>
    <lineage>
        <taxon>Eukaryota</taxon>
        <taxon>Fungi</taxon>
        <taxon>Fungi incertae sedis</taxon>
        <taxon>Chytridiomycota</taxon>
        <taxon>Chytridiomycota incertae sedis</taxon>
        <taxon>Neocallimastigomycetes</taxon>
        <taxon>Neocallimastigales</taxon>
        <taxon>Neocallimastigaceae</taxon>
        <taxon>Neocallimastix</taxon>
    </lineage>
</organism>
<dbReference type="EMBL" id="MCOG01000005">
    <property type="protein sequence ID" value="ORY84535.1"/>
    <property type="molecule type" value="Genomic_DNA"/>
</dbReference>
<gene>
    <name evidence="1" type="ORF">LY90DRAFT_499246</name>
</gene>
<accession>A0A1Y2FP92</accession>
<evidence type="ECO:0000313" key="1">
    <source>
        <dbReference type="EMBL" id="ORY84535.1"/>
    </source>
</evidence>
<name>A0A1Y2FP92_9FUNG</name>
<evidence type="ECO:0000313" key="2">
    <source>
        <dbReference type="Proteomes" id="UP000193920"/>
    </source>
</evidence>
<dbReference type="STRING" id="1754190.A0A1Y2FP92"/>
<proteinExistence type="predicted"/>
<reference evidence="1 2" key="1">
    <citation type="submission" date="2016-08" db="EMBL/GenBank/DDBJ databases">
        <title>A Parts List for Fungal Cellulosomes Revealed by Comparative Genomics.</title>
        <authorList>
            <consortium name="DOE Joint Genome Institute"/>
            <person name="Haitjema C.H."/>
            <person name="Gilmore S.P."/>
            <person name="Henske J.K."/>
            <person name="Solomon K.V."/>
            <person name="De Groot R."/>
            <person name="Kuo A."/>
            <person name="Mondo S.J."/>
            <person name="Salamov A.A."/>
            <person name="Labutti K."/>
            <person name="Zhao Z."/>
            <person name="Chiniquy J."/>
            <person name="Barry K."/>
            <person name="Brewer H.M."/>
            <person name="Purvine S.O."/>
            <person name="Wright A.T."/>
            <person name="Boxma B."/>
            <person name="Van Alen T."/>
            <person name="Hackstein J.H."/>
            <person name="Baker S.E."/>
            <person name="Grigoriev I.V."/>
            <person name="O'Malley M.A."/>
        </authorList>
    </citation>
    <scope>NUCLEOTIDE SEQUENCE [LARGE SCALE GENOMIC DNA]</scope>
    <source>
        <strain evidence="1 2">G1</strain>
    </source>
</reference>
<dbReference type="AlphaFoldDB" id="A0A1Y2FP92"/>
<keyword evidence="2" id="KW-1185">Reference proteome</keyword>
<comment type="caution">
    <text evidence="1">The sequence shown here is derived from an EMBL/GenBank/DDBJ whole genome shotgun (WGS) entry which is preliminary data.</text>
</comment>
<sequence>MSERYNNIYFSKQRKFKCLVKRVQKAIITKEYKKQGYSLNNYVKKNWNISQAQAYRYLISAKVLDQLEEFEIQPCYERLCRSLYNCTKTTEQIKLLWRTILKNMGSNPECINTSYEINSENCEKEADINNTNNMKPPCFSTVPFGENKTVNINNKNININNTVQYNTPSLTSVSSSSYNENNNQFNNHPLTIINNKPINNKTNNNLQYNYVFPLDNNNSSISKSNNSQLGKNQLSPINYESLNKNNIRFSMPVPSVSSNNNGPLISRNNNQFDNQNITTATTSSTLYYIAPQYINQYQQSSIYYTQPPQTILYYKS</sequence>
<dbReference type="OrthoDB" id="5595153at2759"/>
<dbReference type="Proteomes" id="UP000193920">
    <property type="component" value="Unassembled WGS sequence"/>
</dbReference>
<protein>
    <submittedName>
        <fullName evidence="1">Uncharacterized protein</fullName>
    </submittedName>
</protein>